<dbReference type="InterPro" id="IPR011251">
    <property type="entry name" value="Luciferase-like_dom"/>
</dbReference>
<gene>
    <name evidence="3" type="primary">yhbW</name>
    <name evidence="3" type="ORF">Csp_C22690</name>
</gene>
<dbReference type="GO" id="GO:0047646">
    <property type="term" value="F:alkanal monooxygenase (FMN-linked) activity"/>
    <property type="evidence" value="ECO:0007669"/>
    <property type="project" value="UniProtKB-EC"/>
</dbReference>
<dbReference type="PANTHER" id="PTHR30137">
    <property type="entry name" value="LUCIFERASE-LIKE MONOOXYGENASE"/>
    <property type="match status" value="1"/>
</dbReference>
<evidence type="ECO:0000259" key="2">
    <source>
        <dbReference type="Pfam" id="PF00296"/>
    </source>
</evidence>
<dbReference type="Gene3D" id="3.20.20.30">
    <property type="entry name" value="Luciferase-like domain"/>
    <property type="match status" value="1"/>
</dbReference>
<keyword evidence="3" id="KW-0560">Oxidoreductase</keyword>
<comment type="similarity">
    <text evidence="1">To bacterial alkanal monooxygenase alpha and beta chains.</text>
</comment>
<accession>C9YC40</accession>
<dbReference type="PANTHER" id="PTHR30137:SF6">
    <property type="entry name" value="LUCIFERASE-LIKE MONOOXYGENASE"/>
    <property type="match status" value="1"/>
</dbReference>
<proteinExistence type="predicted"/>
<evidence type="ECO:0000313" key="3">
    <source>
        <dbReference type="EMBL" id="CBA30267.1"/>
    </source>
</evidence>
<feature type="domain" description="Luciferase-like" evidence="2">
    <location>
        <begin position="1"/>
        <end position="210"/>
    </location>
</feature>
<dbReference type="CDD" id="cd00347">
    <property type="entry name" value="Flavin_utilizing_monoxygenases"/>
    <property type="match status" value="1"/>
</dbReference>
<dbReference type="EMBL" id="FN543105">
    <property type="protein sequence ID" value="CBA30267.1"/>
    <property type="molecule type" value="Genomic_DNA"/>
</dbReference>
<dbReference type="InterPro" id="IPR036661">
    <property type="entry name" value="Luciferase-like_sf"/>
</dbReference>
<dbReference type="InterPro" id="IPR019949">
    <property type="entry name" value="CmoO-like"/>
</dbReference>
<name>C9YC40_CURXX</name>
<dbReference type="InterPro" id="IPR050766">
    <property type="entry name" value="Bact_Lucif_Oxidored"/>
</dbReference>
<dbReference type="GO" id="GO:0005829">
    <property type="term" value="C:cytosol"/>
    <property type="evidence" value="ECO:0007669"/>
    <property type="project" value="TreeGrafter"/>
</dbReference>
<reference evidence="3" key="1">
    <citation type="journal article" date="2010" name="Nature">
        <title>The Dynamic genome of Hydra.</title>
        <authorList>
            <person name="Chapman J.A."/>
            <person name="Kirkness E.F."/>
            <person name="Simakov O."/>
            <person name="Hampson S.E."/>
            <person name="Mitros T."/>
            <person name="Weinmaier T."/>
            <person name="Rattei T."/>
            <person name="Balasubramanian P.G."/>
            <person name="Borman J."/>
            <person name="Busam D."/>
            <person name="Disbennett K."/>
            <person name="Pfannkoch C."/>
            <person name="Sumin N."/>
            <person name="Sutton G."/>
            <person name="Viswanathan L."/>
            <person name="Walenz B."/>
            <person name="Goodstein D.M."/>
            <person name="Hellsten U."/>
            <person name="Kawashima T."/>
            <person name="Prochnik S.E."/>
            <person name="Putnam N.H."/>
            <person name="Shu S."/>
            <person name="Blumberg B."/>
            <person name="Dana C.E."/>
            <person name="Gee L."/>
            <person name="Kibler D.F."/>
            <person name="Law L."/>
            <person name="Lindgens D."/>
            <person name="Martinez D.E."/>
            <person name="Peng J."/>
            <person name="Wigge P.A."/>
            <person name="Bertulat B."/>
            <person name="Guder C."/>
            <person name="Nakamura Y."/>
            <person name="Ozbek S."/>
            <person name="Watanabe H."/>
            <person name="Khalturin K."/>
            <person name="Hemmrich G."/>
            <person name="Franke A."/>
            <person name="Augustin R."/>
            <person name="Fraune S."/>
            <person name="Hayakawa E."/>
            <person name="Hayakawa S."/>
            <person name="Hirose M."/>
            <person name="Hwang J."/>
            <person name="Ikeo K."/>
            <person name="Nishimiya-Fujisawa C."/>
            <person name="Ogura A."/>
            <person name="Takahashi T."/>
            <person name="Steinmetz P.R."/>
            <person name="Zhang X."/>
            <person name="Aufschnaiter R."/>
            <person name="Eder M.K."/>
            <person name="Gorny A.K."/>
            <person name="Salvenmoser W."/>
            <person name="Heimberg A.M."/>
            <person name="Wheeler B.M."/>
            <person name="Peterson K.J."/>
            <person name="Boettger A."/>
            <person name="Tischler P."/>
            <person name="Wolf A."/>
            <person name="Gojobori T."/>
            <person name="Remington K.A."/>
            <person name="Strausberg R.L."/>
            <person name="Venter J."/>
            <person name="Technau U."/>
            <person name="Hobmayer B."/>
            <person name="Bosch T.C."/>
            <person name="Holstein T.W."/>
            <person name="Fujisawa T."/>
            <person name="Bode H.R."/>
            <person name="David C.N."/>
            <person name="Rokhsar D.S."/>
            <person name="Steele R.E."/>
        </authorList>
    </citation>
    <scope>NUCLEOTIDE SEQUENCE</scope>
</reference>
<dbReference type="EC" id="1.14.14.3" evidence="3"/>
<dbReference type="SUPFAM" id="SSF51679">
    <property type="entry name" value="Bacterial luciferase-like"/>
    <property type="match status" value="1"/>
</dbReference>
<evidence type="ECO:0000256" key="1">
    <source>
        <dbReference type="ARBA" id="ARBA00007789"/>
    </source>
</evidence>
<dbReference type="AlphaFoldDB" id="C9YC40"/>
<organism evidence="3">
    <name type="scientific">Curvibacter symbiont subsp. Hydra magnipapillata</name>
    <dbReference type="NCBI Taxonomy" id="667019"/>
    <lineage>
        <taxon>Bacteria</taxon>
        <taxon>Pseudomonadati</taxon>
        <taxon>Pseudomonadota</taxon>
        <taxon>Betaproteobacteria</taxon>
        <taxon>Burkholderiales</taxon>
        <taxon>Comamonadaceae</taxon>
        <taxon>Curvibacter</taxon>
    </lineage>
</organism>
<protein>
    <submittedName>
        <fullName evidence="3">Uncharacterized protein yhbW</fullName>
        <ecNumber evidence="3">1.14.14.3</ecNumber>
    </submittedName>
</protein>
<dbReference type="Pfam" id="PF00296">
    <property type="entry name" value="Bac_luciferase"/>
    <property type="match status" value="1"/>
</dbReference>
<dbReference type="NCBIfam" id="TIGR03558">
    <property type="entry name" value="oxido_grp_1"/>
    <property type="match status" value="1"/>
</dbReference>
<sequence>MAEAFGTLAELYPGRIDLGLGRAPGTDQATMRALRRNKVEHEDDFPRDVAELQALLAPLQPGQRLVAMPGAGTQVPIWLLGSSLYSAQLAGHLGLPYAFASHFAPRYLHQAIAMYRSLFKPSASLAKPHVMVGVPLVAAETDEEAELLASSIYQRVLGILTGQRGALPPPMPQFLQQCPPDARAAIQDFLGESVIGGPDTVEQGLLAMADATHADELMLVCDIYDPALRLRSLDIAAHAMRRAAEDSAKVRDAAPAMG</sequence>